<dbReference type="InterPro" id="IPR008905">
    <property type="entry name" value="EIF3C_N_dom"/>
</dbReference>
<dbReference type="GO" id="GO:0001732">
    <property type="term" value="P:formation of cytoplasmic translation initiation complex"/>
    <property type="evidence" value="ECO:0007669"/>
    <property type="project" value="UniProtKB-UniRule"/>
</dbReference>
<keyword evidence="8" id="KW-1185">Reference proteome</keyword>
<dbReference type="GO" id="GO:0003723">
    <property type="term" value="F:RNA binding"/>
    <property type="evidence" value="ECO:0007669"/>
    <property type="project" value="InterPro"/>
</dbReference>
<dbReference type="GO" id="GO:0005852">
    <property type="term" value="C:eukaryotic translation initiation factor 3 complex"/>
    <property type="evidence" value="ECO:0007669"/>
    <property type="project" value="UniProtKB-UniRule"/>
</dbReference>
<dbReference type="PANTHER" id="PTHR13937">
    <property type="entry name" value="EUKARYOTIC TRANSLATION INITATION FACTOR 3, SUBUNIT 8 EIF3S8 -RELATED"/>
    <property type="match status" value="1"/>
</dbReference>
<evidence type="ECO:0000256" key="2">
    <source>
        <dbReference type="ARBA" id="ARBA00022540"/>
    </source>
</evidence>
<dbReference type="SUPFAM" id="SSF46785">
    <property type="entry name" value="Winged helix' DNA-binding domain"/>
    <property type="match status" value="1"/>
</dbReference>
<evidence type="ECO:0000259" key="6">
    <source>
        <dbReference type="PROSITE" id="PS50250"/>
    </source>
</evidence>
<name>A0AAV4EYH2_9GAST</name>
<keyword evidence="1 4" id="KW-0963">Cytoplasm</keyword>
<gene>
    <name evidence="7" type="ORF">ElyMa_003654300</name>
</gene>
<dbReference type="Proteomes" id="UP000762676">
    <property type="component" value="Unassembled WGS sequence"/>
</dbReference>
<sequence length="840" mass="97367">MVHDLISLSELRESKAEIELFEKEEAGKMSRFFHAGSDSESESESSDDGIVDVRPTGHTRAVLQFSDDEEETKRVVRSEKDKRFDELKGIIKVLKNHKKIKDMANVLTDFESLTRAFDKARKVVDREGLPRFYIRTLADLEDFVNECWEDKDWRKNISKGNSKGLSTVRQKIKKYNRDFEAQLKAYRENPDAGDEDVEDDEEAKPADDSDDEVPPKPVVKKEEKAPKAPKVVTGDDDDDSDWGTESSEESSSSEDEARGVSHWTAEYFLKSTTEQEAQRREERKQEKKLKREEKEGKRRGEEEDDDEEGWQKVNSGAPSQALTEKPKLFAKDQEITLDAVVKKLNEIIIMRGKKGTDRSMMIELLQELKTIAEGANLGKPLSVKICFNIMAAIYDYNPNIATCMKSEMWENSSLPTIQELLSTLVENPDIQVSEGISEENEKLDKEGPYKIRGCILTMVERLDEEFTKMLQACDAHSTEFVERLKDEQAMCDIIVKLETYLEKHGTSDEMCRIYLRHIEHLYYKFDPSAFETAPSEQTDKTSQAVMDRMCKYIYAKDNTDRLRTRAMLCHIYHHALHDRWYQARDLMVMSNLQDNIQFSDVSTQILYNRTLVQLGLCGFRQGHIRDAHNALVDIQSSNRAKELLAQVWDLFYQADKVRDMISAKIQEESLRTYLFRYSAMYDSLSLESLATMFEISPRLVHATISKMIINEELMASLDEPTQIVVMHRTEPTRLQSLALQLSEKVGSLVDNNERIMEIKQGNFFFNKSNQRDNYQNQNQQGWGGRGRQQRNQNRDRGDRDNYRGGDRDHRGGDRDHRGGDRDYRGGDRDNYRNRDQRDRY</sequence>
<evidence type="ECO:0000313" key="7">
    <source>
        <dbReference type="EMBL" id="GFR65330.1"/>
    </source>
</evidence>
<dbReference type="PROSITE" id="PS50250">
    <property type="entry name" value="PCI"/>
    <property type="match status" value="1"/>
</dbReference>
<feature type="compositionally biased region" description="Acidic residues" evidence="5">
    <location>
        <begin position="234"/>
        <end position="254"/>
    </location>
</feature>
<dbReference type="GO" id="GO:0031369">
    <property type="term" value="F:translation initiation factor binding"/>
    <property type="evidence" value="ECO:0007669"/>
    <property type="project" value="InterPro"/>
</dbReference>
<dbReference type="Pfam" id="PF26569">
    <property type="entry name" value="EIF3CL_C"/>
    <property type="match status" value="1"/>
</dbReference>
<dbReference type="InterPro" id="IPR027516">
    <property type="entry name" value="EIF3C"/>
</dbReference>
<feature type="compositionally biased region" description="Acidic residues" evidence="5">
    <location>
        <begin position="39"/>
        <end position="50"/>
    </location>
</feature>
<reference evidence="7 8" key="1">
    <citation type="journal article" date="2021" name="Elife">
        <title>Chloroplast acquisition without the gene transfer in kleptoplastic sea slugs, Plakobranchus ocellatus.</title>
        <authorList>
            <person name="Maeda T."/>
            <person name="Takahashi S."/>
            <person name="Yoshida T."/>
            <person name="Shimamura S."/>
            <person name="Takaki Y."/>
            <person name="Nagai Y."/>
            <person name="Toyoda A."/>
            <person name="Suzuki Y."/>
            <person name="Arimoto A."/>
            <person name="Ishii H."/>
            <person name="Satoh N."/>
            <person name="Nishiyama T."/>
            <person name="Hasebe M."/>
            <person name="Maruyama T."/>
            <person name="Minagawa J."/>
            <person name="Obokata J."/>
            <person name="Shigenobu S."/>
        </authorList>
    </citation>
    <scope>NUCLEOTIDE SEQUENCE [LARGE SCALE GENOMIC DNA]</scope>
</reference>
<comment type="subunit">
    <text evidence="4">Component of the eukaryotic translation initiation factor 3 (eIF-3) complex.</text>
</comment>
<proteinExistence type="inferred from homology"/>
<feature type="compositionally biased region" description="Acidic residues" evidence="5">
    <location>
        <begin position="191"/>
        <end position="212"/>
    </location>
</feature>
<dbReference type="InterPro" id="IPR058999">
    <property type="entry name" value="EIF3CL_C"/>
</dbReference>
<evidence type="ECO:0000256" key="3">
    <source>
        <dbReference type="ARBA" id="ARBA00022917"/>
    </source>
</evidence>
<dbReference type="Pfam" id="PF01399">
    <property type="entry name" value="PCI"/>
    <property type="match status" value="1"/>
</dbReference>
<evidence type="ECO:0000313" key="8">
    <source>
        <dbReference type="Proteomes" id="UP000762676"/>
    </source>
</evidence>
<dbReference type="Pfam" id="PF05470">
    <property type="entry name" value="eIF-3c_N"/>
    <property type="match status" value="1"/>
</dbReference>
<feature type="domain" description="PCI" evidence="6">
    <location>
        <begin position="553"/>
        <end position="731"/>
    </location>
</feature>
<dbReference type="HAMAP" id="MF_03002">
    <property type="entry name" value="eIF3c"/>
    <property type="match status" value="1"/>
</dbReference>
<accession>A0AAV4EYH2</accession>
<dbReference type="PANTHER" id="PTHR13937:SF0">
    <property type="entry name" value="EUKARYOTIC TRANSLATION INITIATION FACTOR 3 SUBUNIT C-RELATED"/>
    <property type="match status" value="1"/>
</dbReference>
<dbReference type="GO" id="GO:0016282">
    <property type="term" value="C:eukaryotic 43S preinitiation complex"/>
    <property type="evidence" value="ECO:0007669"/>
    <property type="project" value="UniProtKB-UniRule"/>
</dbReference>
<dbReference type="EMBL" id="BMAT01007489">
    <property type="protein sequence ID" value="GFR65330.1"/>
    <property type="molecule type" value="Genomic_DNA"/>
</dbReference>
<feature type="region of interest" description="Disordered" evidence="5">
    <location>
        <begin position="185"/>
        <end position="325"/>
    </location>
</feature>
<evidence type="ECO:0000256" key="1">
    <source>
        <dbReference type="ARBA" id="ARBA00022490"/>
    </source>
</evidence>
<dbReference type="SMART" id="SM00088">
    <property type="entry name" value="PINT"/>
    <property type="match status" value="1"/>
</dbReference>
<dbReference type="InterPro" id="IPR036390">
    <property type="entry name" value="WH_DNA-bd_sf"/>
</dbReference>
<dbReference type="AlphaFoldDB" id="A0AAV4EYH2"/>
<protein>
    <recommendedName>
        <fullName evidence="4">Eukaryotic translation initiation factor 3 subunit C</fullName>
        <shortName evidence="4">eIF3c</shortName>
    </recommendedName>
    <alternativeName>
        <fullName evidence="4">Eukaryotic translation initiation factor 3 subunit 8</fullName>
    </alternativeName>
</protein>
<feature type="compositionally biased region" description="Polar residues" evidence="5">
    <location>
        <begin position="312"/>
        <end position="322"/>
    </location>
</feature>
<feature type="compositionally biased region" description="Basic and acidic residues" evidence="5">
    <location>
        <begin position="276"/>
        <end position="301"/>
    </location>
</feature>
<comment type="function">
    <text evidence="4">Component of the eukaryotic translation initiation factor 3 (eIF-3) complex, which is involved in protein synthesis of a specialized repertoire of mRNAs and, together with other initiation factors, stimulates binding of mRNA and methionyl-tRNAi to the 40S ribosome. The eIF-3 complex specifically targets and initiates translation of a subset of mRNAs involved in cell proliferation.</text>
</comment>
<keyword evidence="2 4" id="KW-0396">Initiation factor</keyword>
<dbReference type="InterPro" id="IPR000717">
    <property type="entry name" value="PCI_dom"/>
</dbReference>
<dbReference type="GO" id="GO:0003743">
    <property type="term" value="F:translation initiation factor activity"/>
    <property type="evidence" value="ECO:0007669"/>
    <property type="project" value="UniProtKB-UniRule"/>
</dbReference>
<evidence type="ECO:0000256" key="5">
    <source>
        <dbReference type="SAM" id="MobiDB-lite"/>
    </source>
</evidence>
<feature type="compositionally biased region" description="Low complexity" evidence="5">
    <location>
        <begin position="771"/>
        <end position="780"/>
    </location>
</feature>
<comment type="caution">
    <text evidence="7">The sequence shown here is derived from an EMBL/GenBank/DDBJ whole genome shotgun (WGS) entry which is preliminary data.</text>
</comment>
<evidence type="ECO:0000256" key="4">
    <source>
        <dbReference type="HAMAP-Rule" id="MF_03002"/>
    </source>
</evidence>
<keyword evidence="3 4" id="KW-0648">Protein biosynthesis</keyword>
<feature type="compositionally biased region" description="Basic and acidic residues" evidence="5">
    <location>
        <begin position="792"/>
        <end position="840"/>
    </location>
</feature>
<feature type="region of interest" description="Disordered" evidence="5">
    <location>
        <begin position="766"/>
        <end position="840"/>
    </location>
</feature>
<organism evidence="7 8">
    <name type="scientific">Elysia marginata</name>
    <dbReference type="NCBI Taxonomy" id="1093978"/>
    <lineage>
        <taxon>Eukaryota</taxon>
        <taxon>Metazoa</taxon>
        <taxon>Spiralia</taxon>
        <taxon>Lophotrochozoa</taxon>
        <taxon>Mollusca</taxon>
        <taxon>Gastropoda</taxon>
        <taxon>Heterobranchia</taxon>
        <taxon>Euthyneura</taxon>
        <taxon>Panpulmonata</taxon>
        <taxon>Sacoglossa</taxon>
        <taxon>Placobranchoidea</taxon>
        <taxon>Plakobranchidae</taxon>
        <taxon>Elysia</taxon>
    </lineage>
</organism>
<feature type="region of interest" description="Disordered" evidence="5">
    <location>
        <begin position="32"/>
        <end position="53"/>
    </location>
</feature>
<comment type="similarity">
    <text evidence="4">Belongs to the eIF-3 subunit C family.</text>
</comment>
<comment type="subcellular location">
    <subcellularLocation>
        <location evidence="4">Cytoplasm</location>
    </subcellularLocation>
</comment>
<dbReference type="GO" id="GO:0033290">
    <property type="term" value="C:eukaryotic 48S preinitiation complex"/>
    <property type="evidence" value="ECO:0007669"/>
    <property type="project" value="UniProtKB-UniRule"/>
</dbReference>